<organism evidence="1 2">
    <name type="scientific">Streptomyces tagetis</name>
    <dbReference type="NCBI Taxonomy" id="2820809"/>
    <lineage>
        <taxon>Bacteria</taxon>
        <taxon>Bacillati</taxon>
        <taxon>Actinomycetota</taxon>
        <taxon>Actinomycetes</taxon>
        <taxon>Kitasatosporales</taxon>
        <taxon>Streptomycetaceae</taxon>
        <taxon>Streptomyces</taxon>
    </lineage>
</organism>
<name>A0A941AZC7_9ACTN</name>
<keyword evidence="2" id="KW-1185">Reference proteome</keyword>
<dbReference type="RefSeq" id="WP_210867912.1">
    <property type="nucleotide sequence ID" value="NZ_JAGPNL010000001.1"/>
</dbReference>
<proteinExistence type="predicted"/>
<dbReference type="AlphaFoldDB" id="A0A941AZC7"/>
<accession>A0A941AZC7</accession>
<evidence type="ECO:0000313" key="2">
    <source>
        <dbReference type="Proteomes" id="UP000677875"/>
    </source>
</evidence>
<evidence type="ECO:0000313" key="1">
    <source>
        <dbReference type="EMBL" id="MBQ0825221.1"/>
    </source>
</evidence>
<dbReference type="Proteomes" id="UP000677875">
    <property type="component" value="Unassembled WGS sequence"/>
</dbReference>
<reference evidence="1" key="1">
    <citation type="submission" date="2021-04" db="EMBL/GenBank/DDBJ databases">
        <title>Genome seq and assembly of Streptomyces sp. RG38.</title>
        <authorList>
            <person name="Chhetri G."/>
        </authorList>
    </citation>
    <scope>NUCLEOTIDE SEQUENCE</scope>
    <source>
        <strain evidence="1">RG38</strain>
    </source>
</reference>
<comment type="caution">
    <text evidence="1">The sequence shown here is derived from an EMBL/GenBank/DDBJ whole genome shotgun (WGS) entry which is preliminary data.</text>
</comment>
<dbReference type="EMBL" id="JAGPNL010000001">
    <property type="protein sequence ID" value="MBQ0825221.1"/>
    <property type="molecule type" value="Genomic_DNA"/>
</dbReference>
<gene>
    <name evidence="1" type="ORF">J5Y05_01640</name>
</gene>
<sequence length="67" mass="7174">METKEQPDSDPFAAMESLREALSGVGIVLPSLAVDAASPRLRLVELGRVRSDVAVRLAEALRRGGNE</sequence>
<protein>
    <submittedName>
        <fullName evidence="1">Uncharacterized protein</fullName>
    </submittedName>
</protein>